<dbReference type="SUPFAM" id="SSF111331">
    <property type="entry name" value="NAD kinase/diacylglycerol kinase-like"/>
    <property type="match status" value="1"/>
</dbReference>
<evidence type="ECO:0000313" key="2">
    <source>
        <dbReference type="EMBL" id="MXO91515.1"/>
    </source>
</evidence>
<dbReference type="Pfam" id="PF00781">
    <property type="entry name" value="DAGK_cat"/>
    <property type="match status" value="1"/>
</dbReference>
<dbReference type="InterPro" id="IPR017438">
    <property type="entry name" value="ATP-NAD_kinase_N"/>
</dbReference>
<dbReference type="InterPro" id="IPR016064">
    <property type="entry name" value="NAD/diacylglycerol_kinase_sf"/>
</dbReference>
<proteinExistence type="predicted"/>
<dbReference type="AlphaFoldDB" id="A0A844ZUF4"/>
<reference evidence="2 3" key="1">
    <citation type="submission" date="2019-12" db="EMBL/GenBank/DDBJ databases">
        <title>Genomic-based taxomic classification of the family Erythrobacteraceae.</title>
        <authorList>
            <person name="Xu L."/>
        </authorList>
    </citation>
    <scope>NUCLEOTIDE SEQUENCE [LARGE SCALE GENOMIC DNA]</scope>
    <source>
        <strain evidence="2 3">KCTC 52763</strain>
    </source>
</reference>
<evidence type="ECO:0000259" key="1">
    <source>
        <dbReference type="PROSITE" id="PS50146"/>
    </source>
</evidence>
<organism evidence="2 3">
    <name type="scientific">Pontixanthobacter aquaemixtae</name>
    <dbReference type="NCBI Taxonomy" id="1958940"/>
    <lineage>
        <taxon>Bacteria</taxon>
        <taxon>Pseudomonadati</taxon>
        <taxon>Pseudomonadota</taxon>
        <taxon>Alphaproteobacteria</taxon>
        <taxon>Sphingomonadales</taxon>
        <taxon>Erythrobacteraceae</taxon>
        <taxon>Pontixanthobacter</taxon>
    </lineage>
</organism>
<protein>
    <recommendedName>
        <fullName evidence="1">DAGKc domain-containing protein</fullName>
    </recommendedName>
</protein>
<sequence length="324" mass="35089">MPSGEDASASGSAPVVGVIYNPRSHRNQGRYLEAAALPNVHMVEPADHAEISEALARFSKLGIEYLIINGGDGTVRDVLTCGRDVFGDAWPVLAVLPKGKTNALNVDLGAPRGWNLKAALAAFATGQRVARKPVVVAPANGDGPTYQGFILGAGGFTLGVRAGQDAHRMGAFNSFAVGVTSVWGVLQGLLGSDKNIWRRGVAMRLLLGREKRELPHSAYGDPARRVFMLSSTLERFPVGLKLFGKFREGLKLFVFDHPRRRTLAYAPAILYGWLPKWLPEKGIHFAAPEHFEMDIGDEFILDGEAFPAGHYHVSTGPELRFVVP</sequence>
<dbReference type="GO" id="GO:0016301">
    <property type="term" value="F:kinase activity"/>
    <property type="evidence" value="ECO:0007669"/>
    <property type="project" value="InterPro"/>
</dbReference>
<dbReference type="PROSITE" id="PS50146">
    <property type="entry name" value="DAGK"/>
    <property type="match status" value="1"/>
</dbReference>
<accession>A0A844ZUF4</accession>
<dbReference type="Proteomes" id="UP000442714">
    <property type="component" value="Unassembled WGS sequence"/>
</dbReference>
<gene>
    <name evidence="2" type="ORF">GRI41_11825</name>
</gene>
<feature type="domain" description="DAGKc" evidence="1">
    <location>
        <begin position="11"/>
        <end position="143"/>
    </location>
</feature>
<evidence type="ECO:0000313" key="3">
    <source>
        <dbReference type="Proteomes" id="UP000442714"/>
    </source>
</evidence>
<comment type="caution">
    <text evidence="2">The sequence shown here is derived from an EMBL/GenBank/DDBJ whole genome shotgun (WGS) entry which is preliminary data.</text>
</comment>
<dbReference type="EMBL" id="WTYX01000002">
    <property type="protein sequence ID" value="MXO91515.1"/>
    <property type="molecule type" value="Genomic_DNA"/>
</dbReference>
<dbReference type="Gene3D" id="3.40.50.10330">
    <property type="entry name" value="Probable inorganic polyphosphate/atp-NAD kinase, domain 1"/>
    <property type="match status" value="1"/>
</dbReference>
<dbReference type="InterPro" id="IPR001206">
    <property type="entry name" value="Diacylglycerol_kinase_cat_dom"/>
</dbReference>
<keyword evidence="3" id="KW-1185">Reference proteome</keyword>
<name>A0A844ZUF4_9SPHN</name>